<accession>A0A4R2K0J6</accession>
<dbReference type="AlphaFoldDB" id="A0A4R2K0J6"/>
<evidence type="ECO:0000256" key="2">
    <source>
        <dbReference type="SAM" id="Phobius"/>
    </source>
</evidence>
<dbReference type="EMBL" id="SLWS01000001">
    <property type="protein sequence ID" value="TCO65804.1"/>
    <property type="molecule type" value="Genomic_DNA"/>
</dbReference>
<dbReference type="RefSeq" id="WP_132112456.1">
    <property type="nucleotide sequence ID" value="NZ_SLWS01000001.1"/>
</dbReference>
<comment type="caution">
    <text evidence="3">The sequence shown here is derived from an EMBL/GenBank/DDBJ whole genome shotgun (WGS) entry which is preliminary data.</text>
</comment>
<gene>
    <name evidence="3" type="ORF">EV192_1011596</name>
</gene>
<keyword evidence="2" id="KW-1133">Transmembrane helix</keyword>
<protein>
    <submittedName>
        <fullName evidence="3">Uncharacterized protein</fullName>
    </submittedName>
</protein>
<evidence type="ECO:0000313" key="3">
    <source>
        <dbReference type="EMBL" id="TCO65804.1"/>
    </source>
</evidence>
<name>A0A4R2K0J6_9PSEU</name>
<reference evidence="3 4" key="1">
    <citation type="submission" date="2019-03" db="EMBL/GenBank/DDBJ databases">
        <title>Genomic Encyclopedia of Type Strains, Phase IV (KMG-IV): sequencing the most valuable type-strain genomes for metagenomic binning, comparative biology and taxonomic classification.</title>
        <authorList>
            <person name="Goeker M."/>
        </authorList>
    </citation>
    <scope>NUCLEOTIDE SEQUENCE [LARGE SCALE GENOMIC DNA]</scope>
    <source>
        <strain evidence="3 4">DSM 45934</strain>
    </source>
</reference>
<feature type="region of interest" description="Disordered" evidence="1">
    <location>
        <begin position="67"/>
        <end position="111"/>
    </location>
</feature>
<evidence type="ECO:0000313" key="4">
    <source>
        <dbReference type="Proteomes" id="UP000295680"/>
    </source>
</evidence>
<feature type="transmembrane region" description="Helical" evidence="2">
    <location>
        <begin position="44"/>
        <end position="63"/>
    </location>
</feature>
<evidence type="ECO:0000256" key="1">
    <source>
        <dbReference type="SAM" id="MobiDB-lite"/>
    </source>
</evidence>
<keyword evidence="2" id="KW-0472">Membrane</keyword>
<keyword evidence="2" id="KW-0812">Transmembrane</keyword>
<proteinExistence type="predicted"/>
<keyword evidence="4" id="KW-1185">Reference proteome</keyword>
<sequence>MNDDDQTVAKALLERAVSTEPPLDMDPHALLRTARRRQSRRRTVISSGAILGVVAVAMGAVILTGNKKDSVPIGPSIRTDVSTTAPETSAADPAQRPGRPPVGQPPSTQRVIDDRGKRLTEMFANAHIVPPGMTVEPSADAPDEPFQFARENTDSYQAYAILRDSRGAGRVAVNVTRSRPLTDVLSCKAVQESIFCLEKRFPDGSKARVFDIHGPVTVPNSVLRRLTVIRPNGSFLEMYVENTTGLFATAATRDDPPLTADDLFKVAATPSFAY</sequence>
<dbReference type="Proteomes" id="UP000295680">
    <property type="component" value="Unassembled WGS sequence"/>
</dbReference>
<organism evidence="3 4">
    <name type="scientific">Actinocrispum wychmicini</name>
    <dbReference type="NCBI Taxonomy" id="1213861"/>
    <lineage>
        <taxon>Bacteria</taxon>
        <taxon>Bacillati</taxon>
        <taxon>Actinomycetota</taxon>
        <taxon>Actinomycetes</taxon>
        <taxon>Pseudonocardiales</taxon>
        <taxon>Pseudonocardiaceae</taxon>
        <taxon>Actinocrispum</taxon>
    </lineage>
</organism>